<dbReference type="Proteomes" id="UP000242999">
    <property type="component" value="Unassembled WGS sequence"/>
</dbReference>
<comment type="catalytic activity">
    <reaction evidence="3">
        <text>uridine(65) in tRNA = pseudouridine(65) in tRNA</text>
        <dbReference type="Rhea" id="RHEA:42536"/>
        <dbReference type="Rhea" id="RHEA-COMP:10103"/>
        <dbReference type="Rhea" id="RHEA-COMP:10104"/>
        <dbReference type="ChEBI" id="CHEBI:65314"/>
        <dbReference type="ChEBI" id="CHEBI:65315"/>
        <dbReference type="EC" id="5.4.99.26"/>
    </reaction>
</comment>
<evidence type="ECO:0000256" key="3">
    <source>
        <dbReference type="ARBA" id="ARBA00036607"/>
    </source>
</evidence>
<evidence type="ECO:0000256" key="9">
    <source>
        <dbReference type="ARBA" id="ARBA00043049"/>
    </source>
</evidence>
<dbReference type="Pfam" id="PF00849">
    <property type="entry name" value="PseudoU_synth_2"/>
    <property type="match status" value="1"/>
</dbReference>
<keyword evidence="1" id="KW-0819">tRNA processing</keyword>
<feature type="domain" description="Pseudouridine synthase RsuA/RluA-like" evidence="10">
    <location>
        <begin position="23"/>
        <end position="185"/>
    </location>
</feature>
<evidence type="ECO:0000256" key="2">
    <source>
        <dbReference type="ARBA" id="ARBA00023235"/>
    </source>
</evidence>
<dbReference type="InterPro" id="IPR020103">
    <property type="entry name" value="PsdUridine_synth_cat_dom_sf"/>
</dbReference>
<evidence type="ECO:0000256" key="6">
    <source>
        <dbReference type="ARBA" id="ARBA00040675"/>
    </source>
</evidence>
<accession>A0A1H6TUZ0</accession>
<dbReference type="PROSITE" id="PS01129">
    <property type="entry name" value="PSI_RLU"/>
    <property type="match status" value="1"/>
</dbReference>
<dbReference type="Gene3D" id="3.30.2350.10">
    <property type="entry name" value="Pseudouridine synthase"/>
    <property type="match status" value="1"/>
</dbReference>
<dbReference type="SUPFAM" id="SSF55120">
    <property type="entry name" value="Pseudouridine synthase"/>
    <property type="match status" value="1"/>
</dbReference>
<evidence type="ECO:0000256" key="5">
    <source>
        <dbReference type="ARBA" id="ARBA00038943"/>
    </source>
</evidence>
<proteinExistence type="predicted"/>
<dbReference type="STRING" id="64971.SAMN05421831_11236"/>
<reference evidence="12" key="1">
    <citation type="submission" date="2016-10" db="EMBL/GenBank/DDBJ databases">
        <authorList>
            <person name="Varghese N."/>
            <person name="Submissions S."/>
        </authorList>
    </citation>
    <scope>NUCLEOTIDE SEQUENCE [LARGE SCALE GENOMIC DNA]</scope>
    <source>
        <strain evidence="12">DSM 7165</strain>
    </source>
</reference>
<dbReference type="EC" id="5.4.99.26" evidence="5"/>
<evidence type="ECO:0000256" key="7">
    <source>
        <dbReference type="ARBA" id="ARBA00041803"/>
    </source>
</evidence>
<dbReference type="PANTHER" id="PTHR21600:SF56">
    <property type="entry name" value="TRNA PSEUDOURIDINE SYNTHASE C"/>
    <property type="match status" value="1"/>
</dbReference>
<evidence type="ECO:0000313" key="11">
    <source>
        <dbReference type="EMBL" id="SEI83859.1"/>
    </source>
</evidence>
<dbReference type="InterPro" id="IPR006145">
    <property type="entry name" value="PsdUridine_synth_RsuA/RluA"/>
</dbReference>
<dbReference type="GO" id="GO:0160149">
    <property type="term" value="F:tRNA pseudouridine(65) synthase activity"/>
    <property type="evidence" value="ECO:0007669"/>
    <property type="project" value="UniProtKB-EC"/>
</dbReference>
<keyword evidence="2" id="KW-0413">Isomerase</keyword>
<dbReference type="PANTHER" id="PTHR21600">
    <property type="entry name" value="MITOCHONDRIAL RNA PSEUDOURIDINE SYNTHASE"/>
    <property type="match status" value="1"/>
</dbReference>
<keyword evidence="12" id="KW-1185">Reference proteome</keyword>
<dbReference type="GO" id="GO:0003723">
    <property type="term" value="F:RNA binding"/>
    <property type="evidence" value="ECO:0007669"/>
    <property type="project" value="InterPro"/>
</dbReference>
<comment type="function">
    <text evidence="4">Responsible for synthesis of pseudouridine from uracil-65 in transfer RNAs.</text>
</comment>
<evidence type="ECO:0000313" key="12">
    <source>
        <dbReference type="Proteomes" id="UP000242999"/>
    </source>
</evidence>
<evidence type="ECO:0000256" key="1">
    <source>
        <dbReference type="ARBA" id="ARBA00022694"/>
    </source>
</evidence>
<dbReference type="GO" id="GO:0000455">
    <property type="term" value="P:enzyme-directed rRNA pseudouridine synthesis"/>
    <property type="evidence" value="ECO:0007669"/>
    <property type="project" value="TreeGrafter"/>
</dbReference>
<protein>
    <recommendedName>
        <fullName evidence="6">tRNA pseudouridine synthase C</fullName>
        <ecNumber evidence="5">5.4.99.26</ecNumber>
    </recommendedName>
    <alternativeName>
        <fullName evidence="8">tRNA pseudouridine(65) synthase</fullName>
    </alternativeName>
    <alternativeName>
        <fullName evidence="9">tRNA pseudouridylate synthase C</fullName>
    </alternativeName>
    <alternativeName>
        <fullName evidence="7">tRNA-uridine isomerase C</fullName>
    </alternativeName>
</protein>
<dbReference type="EMBL" id="FNYH01000012">
    <property type="protein sequence ID" value="SEI83859.1"/>
    <property type="molecule type" value="Genomic_DNA"/>
</dbReference>
<evidence type="ECO:0000256" key="8">
    <source>
        <dbReference type="ARBA" id="ARBA00041975"/>
    </source>
</evidence>
<dbReference type="InterPro" id="IPR006224">
    <property type="entry name" value="PsdUridine_synth_RluA-like_CS"/>
</dbReference>
<dbReference type="GO" id="GO:0008033">
    <property type="term" value="P:tRNA processing"/>
    <property type="evidence" value="ECO:0007669"/>
    <property type="project" value="UniProtKB-KW"/>
</dbReference>
<organism evidence="11 12">
    <name type="scientific">Allopseudospirillum japonicum</name>
    <dbReference type="NCBI Taxonomy" id="64971"/>
    <lineage>
        <taxon>Bacteria</taxon>
        <taxon>Pseudomonadati</taxon>
        <taxon>Pseudomonadota</taxon>
        <taxon>Gammaproteobacteria</taxon>
        <taxon>Oceanospirillales</taxon>
        <taxon>Oceanospirillaceae</taxon>
        <taxon>Allopseudospirillum</taxon>
    </lineage>
</organism>
<gene>
    <name evidence="11" type="ORF">SAMN05421831_11236</name>
</gene>
<evidence type="ECO:0000259" key="10">
    <source>
        <dbReference type="Pfam" id="PF00849"/>
    </source>
</evidence>
<sequence>MMNAPENDKTYLMPLPILYQDDHLIIVNKPAGLLVHPSWLDAHETTSALQQVSEQVDGRPVYPVHRLDKATSGLLVFAFAAETVAQLAAQWSSEQVQKEYLAVVRGYGPEKQRLEHALKPMVDDKRRRHRYLSKAPQAAITEMQCLARCEWPVSVDPKYASARYSLMLLRPLTGRKHQLRRHMKHVAHPIIGDPKHGKGIHNRYFREHLDVARLLLASVRLRIPLPWQEGETLVVDAPVDADFAQIITCFGWQQAIPKNWLPQDTSPVES</sequence>
<name>A0A1H6TUZ0_9GAMM</name>
<dbReference type="AlphaFoldDB" id="A0A1H6TUZ0"/>
<dbReference type="InterPro" id="IPR050188">
    <property type="entry name" value="RluA_PseudoU_synthase"/>
</dbReference>
<evidence type="ECO:0000256" key="4">
    <source>
        <dbReference type="ARBA" id="ARBA00037670"/>
    </source>
</evidence>